<organism evidence="4 5">
    <name type="scientific">Fervidicoccus fontis</name>
    <dbReference type="NCBI Taxonomy" id="683846"/>
    <lineage>
        <taxon>Archaea</taxon>
        <taxon>Thermoproteota</taxon>
        <taxon>Thermoprotei</taxon>
        <taxon>Fervidicoccales</taxon>
        <taxon>Fervidicoccaceae</taxon>
        <taxon>Fervidicoccus</taxon>
    </lineage>
</organism>
<comment type="caution">
    <text evidence="4">The sequence shown here is derived from an EMBL/GenBank/DDBJ whole genome shotgun (WGS) entry which is preliminary data.</text>
</comment>
<dbReference type="GO" id="GO:0051607">
    <property type="term" value="P:defense response to virus"/>
    <property type="evidence" value="ECO:0007669"/>
    <property type="project" value="UniProtKB-KW"/>
</dbReference>
<dbReference type="InterPro" id="IPR005537">
    <property type="entry name" value="RAMP_III_fam"/>
</dbReference>
<accession>A0A843ACK0</accession>
<dbReference type="EMBL" id="JADEZV010000001">
    <property type="protein sequence ID" value="MBE9390817.1"/>
    <property type="molecule type" value="Genomic_DNA"/>
</dbReference>
<dbReference type="PANTHER" id="PTHR39965">
    <property type="entry name" value="CRISPR SYSTEM CMR SUBUNIT CMR6"/>
    <property type="match status" value="1"/>
</dbReference>
<evidence type="ECO:0000313" key="4">
    <source>
        <dbReference type="EMBL" id="MBE9390817.1"/>
    </source>
</evidence>
<dbReference type="RefSeq" id="WP_193803392.1">
    <property type="nucleotide sequence ID" value="NZ_JADEZV010000001.1"/>
</dbReference>
<reference evidence="4" key="1">
    <citation type="submission" date="2020-10" db="EMBL/GenBank/DDBJ databases">
        <title>Fervidococcus fontis strain 3639Fd - the first crenarchaeon capable of growth on lipids.</title>
        <authorList>
            <person name="Kochetkova T.V."/>
            <person name="Elcheninov A.G."/>
            <person name="Toschakov S.V."/>
            <person name="Kublanov I.V."/>
        </authorList>
    </citation>
    <scope>NUCLEOTIDE SEQUENCE</scope>
    <source>
        <strain evidence="4">3639Fd</strain>
    </source>
</reference>
<feature type="domain" description="CRISPR type III-associated protein" evidence="3">
    <location>
        <begin position="146"/>
        <end position="311"/>
    </location>
</feature>
<dbReference type="AlphaFoldDB" id="A0A843ACK0"/>
<name>A0A843ACK0_9CREN</name>
<feature type="compositionally biased region" description="Basic and acidic residues" evidence="2">
    <location>
        <begin position="1"/>
        <end position="19"/>
    </location>
</feature>
<gene>
    <name evidence="4" type="primary">cmr6</name>
    <name evidence="4" type="ORF">IOK49_01790</name>
</gene>
<evidence type="ECO:0000259" key="3">
    <source>
        <dbReference type="Pfam" id="PF03787"/>
    </source>
</evidence>
<evidence type="ECO:0000256" key="2">
    <source>
        <dbReference type="SAM" id="MobiDB-lite"/>
    </source>
</evidence>
<dbReference type="Pfam" id="PF03787">
    <property type="entry name" value="RAMPs"/>
    <property type="match status" value="1"/>
</dbReference>
<protein>
    <submittedName>
        <fullName evidence="4">Type III-B CRISPR module RAMP protein Cmr6</fullName>
    </submittedName>
</protein>
<proteinExistence type="predicted"/>
<evidence type="ECO:0000313" key="5">
    <source>
        <dbReference type="Proteomes" id="UP000652307"/>
    </source>
</evidence>
<dbReference type="Proteomes" id="UP000652307">
    <property type="component" value="Unassembled WGS sequence"/>
</dbReference>
<keyword evidence="1" id="KW-0051">Antiviral defense</keyword>
<sequence length="319" mass="36285">MKWDEGRSPHHNRSRDGNMRKQGSGFDRSREQEGVEERNMHNILNERFKSLVNRNLYSSIVRSILEYYEVASEKSGEVELTKFYGKIVKHIQQLKSREKTDLNLVNEYLKDVENGLKEACPRVYSLEIETKSRFIVSMKYPYMPLNLGLAIDPYMNVPFIPASSLRGALRMQLSLNNNDISHNDISLLFGKSEGEEGKHPGILSIFDAYPVKAQNGLFEADVITPHYRESDHKIGKREVDYKIGEHESKPNPILFLTVPSGVTFRAFSAVCDELDEQEKQALTKFVGALKNFSEFPLGLGAKTMTGYGVVEVSFIPIKT</sequence>
<feature type="compositionally biased region" description="Basic and acidic residues" evidence="2">
    <location>
        <begin position="27"/>
        <end position="38"/>
    </location>
</feature>
<feature type="region of interest" description="Disordered" evidence="2">
    <location>
        <begin position="1"/>
        <end position="38"/>
    </location>
</feature>
<dbReference type="PANTHER" id="PTHR39965:SF1">
    <property type="entry name" value="CRISPR SYSTEM CMR SUBUNIT CMR6"/>
    <property type="match status" value="1"/>
</dbReference>
<dbReference type="NCBIfam" id="TIGR01898">
    <property type="entry name" value="cas_TM1791_cmr6"/>
    <property type="match status" value="1"/>
</dbReference>
<evidence type="ECO:0000256" key="1">
    <source>
        <dbReference type="ARBA" id="ARBA00023118"/>
    </source>
</evidence>
<dbReference type="InterPro" id="IPR010172">
    <property type="entry name" value="CRISPR-assoc_prot_TM1791"/>
</dbReference>